<dbReference type="GO" id="GO:0004340">
    <property type="term" value="F:glucokinase activity"/>
    <property type="evidence" value="ECO:0007669"/>
    <property type="project" value="TreeGrafter"/>
</dbReference>
<dbReference type="Gene3D" id="3.40.367.20">
    <property type="match status" value="1"/>
</dbReference>
<dbReference type="GO" id="GO:0006096">
    <property type="term" value="P:glycolytic process"/>
    <property type="evidence" value="ECO:0007669"/>
    <property type="project" value="UniProtKB-KW"/>
</dbReference>
<dbReference type="Pfam" id="PF03727">
    <property type="entry name" value="Hexokinase_2"/>
    <property type="match status" value="1"/>
</dbReference>
<dbReference type="EC" id="2.7.1.-" evidence="1"/>
<dbReference type="GO" id="GO:0005829">
    <property type="term" value="C:cytosol"/>
    <property type="evidence" value="ECO:0007669"/>
    <property type="project" value="TreeGrafter"/>
</dbReference>
<keyword evidence="1" id="KW-0808">Transferase</keyword>
<comment type="caution">
    <text evidence="3">The sequence shown here is derived from an EMBL/GenBank/DDBJ whole genome shotgun (WGS) entry which is preliminary data.</text>
</comment>
<comment type="similarity">
    <text evidence="1">Belongs to the hexokinase family.</text>
</comment>
<proteinExistence type="inferred from homology"/>
<feature type="domain" description="Hexokinase C-terminal" evidence="2">
    <location>
        <begin position="28"/>
        <end position="75"/>
    </location>
</feature>
<dbReference type="PANTHER" id="PTHR19443">
    <property type="entry name" value="HEXOKINASE"/>
    <property type="match status" value="1"/>
</dbReference>
<dbReference type="PROSITE" id="PS51748">
    <property type="entry name" value="HEXOKINASE_2"/>
    <property type="match status" value="1"/>
</dbReference>
<dbReference type="PANTHER" id="PTHR19443:SF30">
    <property type="entry name" value="GLUCOKINASE-1-RELATED"/>
    <property type="match status" value="1"/>
</dbReference>
<dbReference type="InterPro" id="IPR022673">
    <property type="entry name" value="Hexokinase_C"/>
</dbReference>
<dbReference type="OrthoDB" id="419537at2759"/>
<evidence type="ECO:0000256" key="1">
    <source>
        <dbReference type="RuleBase" id="RU362007"/>
    </source>
</evidence>
<evidence type="ECO:0000259" key="2">
    <source>
        <dbReference type="Pfam" id="PF03727"/>
    </source>
</evidence>
<dbReference type="SUPFAM" id="SSF53067">
    <property type="entry name" value="Actin-like ATPase domain"/>
    <property type="match status" value="1"/>
</dbReference>
<protein>
    <recommendedName>
        <fullName evidence="1">Phosphotransferase</fullName>
        <ecNumber evidence="1">2.7.1.-</ecNumber>
    </recommendedName>
</protein>
<evidence type="ECO:0000313" key="4">
    <source>
        <dbReference type="Proteomes" id="UP000559256"/>
    </source>
</evidence>
<dbReference type="GO" id="GO:0005536">
    <property type="term" value="F:D-glucose binding"/>
    <property type="evidence" value="ECO:0007669"/>
    <property type="project" value="InterPro"/>
</dbReference>
<dbReference type="GO" id="GO:0008865">
    <property type="term" value="F:fructokinase activity"/>
    <property type="evidence" value="ECO:0007669"/>
    <property type="project" value="TreeGrafter"/>
</dbReference>
<dbReference type="GO" id="GO:0001678">
    <property type="term" value="P:intracellular glucose homeostasis"/>
    <property type="evidence" value="ECO:0007669"/>
    <property type="project" value="InterPro"/>
</dbReference>
<keyword evidence="1" id="KW-0547">Nucleotide-binding</keyword>
<sequence>MHVKCVALVNDTVGALLSRAYTAGGCVLGSIFGTGTNGAYVEQVANITKLGNSPAAARGGTMVVNTEWGAFNNSVSHLLYLYPHYH</sequence>
<reference evidence="3 4" key="1">
    <citation type="journal article" date="2020" name="ISME J.">
        <title>Uncovering the hidden diversity of litter-decomposition mechanisms in mushroom-forming fungi.</title>
        <authorList>
            <person name="Floudas D."/>
            <person name="Bentzer J."/>
            <person name="Ahren D."/>
            <person name="Johansson T."/>
            <person name="Persson P."/>
            <person name="Tunlid A."/>
        </authorList>
    </citation>
    <scope>NUCLEOTIDE SEQUENCE [LARGE SCALE GENOMIC DNA]</scope>
    <source>
        <strain evidence="3 4">CBS 291.85</strain>
    </source>
</reference>
<keyword evidence="1" id="KW-0067">ATP-binding</keyword>
<dbReference type="Proteomes" id="UP000559256">
    <property type="component" value="Unassembled WGS sequence"/>
</dbReference>
<dbReference type="AlphaFoldDB" id="A0A8H5G3H9"/>
<accession>A0A8H5G3H9</accession>
<dbReference type="InterPro" id="IPR001312">
    <property type="entry name" value="Hexokinase"/>
</dbReference>
<keyword evidence="1" id="KW-0324">Glycolysis</keyword>
<keyword evidence="1" id="KW-0418">Kinase</keyword>
<evidence type="ECO:0000313" key="3">
    <source>
        <dbReference type="EMBL" id="KAF5357598.1"/>
    </source>
</evidence>
<organism evidence="3 4">
    <name type="scientific">Tetrapyrgos nigripes</name>
    <dbReference type="NCBI Taxonomy" id="182062"/>
    <lineage>
        <taxon>Eukaryota</taxon>
        <taxon>Fungi</taxon>
        <taxon>Dikarya</taxon>
        <taxon>Basidiomycota</taxon>
        <taxon>Agaricomycotina</taxon>
        <taxon>Agaricomycetes</taxon>
        <taxon>Agaricomycetidae</taxon>
        <taxon>Agaricales</taxon>
        <taxon>Marasmiineae</taxon>
        <taxon>Marasmiaceae</taxon>
        <taxon>Tetrapyrgos</taxon>
    </lineage>
</organism>
<gene>
    <name evidence="3" type="ORF">D9758_007414</name>
</gene>
<name>A0A8H5G3H9_9AGAR</name>
<dbReference type="EMBL" id="JAACJM010000050">
    <property type="protein sequence ID" value="KAF5357598.1"/>
    <property type="molecule type" value="Genomic_DNA"/>
</dbReference>
<dbReference type="GO" id="GO:0006006">
    <property type="term" value="P:glucose metabolic process"/>
    <property type="evidence" value="ECO:0007669"/>
    <property type="project" value="TreeGrafter"/>
</dbReference>
<dbReference type="GO" id="GO:0005524">
    <property type="term" value="F:ATP binding"/>
    <property type="evidence" value="ECO:0007669"/>
    <property type="project" value="UniProtKB-UniRule"/>
</dbReference>
<keyword evidence="4" id="KW-1185">Reference proteome</keyword>
<dbReference type="PRINTS" id="PR00475">
    <property type="entry name" value="HEXOKINASE"/>
</dbReference>
<dbReference type="InterPro" id="IPR043129">
    <property type="entry name" value="ATPase_NBD"/>
</dbReference>
<dbReference type="GO" id="GO:0005739">
    <property type="term" value="C:mitochondrion"/>
    <property type="evidence" value="ECO:0007669"/>
    <property type="project" value="TreeGrafter"/>
</dbReference>